<name>A0AAD2G1R5_9STRA</name>
<evidence type="ECO:0000259" key="6">
    <source>
        <dbReference type="PROSITE" id="PS50089"/>
    </source>
</evidence>
<keyword evidence="2 4" id="KW-0863">Zinc-finger</keyword>
<comment type="caution">
    <text evidence="7">The sequence shown here is derived from an EMBL/GenBank/DDBJ whole genome shotgun (WGS) entry which is preliminary data.</text>
</comment>
<dbReference type="GO" id="GO:0006301">
    <property type="term" value="P:DNA damage tolerance"/>
    <property type="evidence" value="ECO:0007669"/>
    <property type="project" value="InterPro"/>
</dbReference>
<evidence type="ECO:0000256" key="5">
    <source>
        <dbReference type="SAM" id="MobiDB-lite"/>
    </source>
</evidence>
<dbReference type="GO" id="GO:0061630">
    <property type="term" value="F:ubiquitin protein ligase activity"/>
    <property type="evidence" value="ECO:0007669"/>
    <property type="project" value="InterPro"/>
</dbReference>
<dbReference type="InterPro" id="IPR039577">
    <property type="entry name" value="Rad18"/>
</dbReference>
<protein>
    <recommendedName>
        <fullName evidence="6">RING-type domain-containing protein</fullName>
    </recommendedName>
</protein>
<dbReference type="Pfam" id="PF00097">
    <property type="entry name" value="zf-C3HC4"/>
    <property type="match status" value="1"/>
</dbReference>
<feature type="compositionally biased region" description="Polar residues" evidence="5">
    <location>
        <begin position="465"/>
        <end position="481"/>
    </location>
</feature>
<reference evidence="7" key="1">
    <citation type="submission" date="2023-08" db="EMBL/GenBank/DDBJ databases">
        <authorList>
            <person name="Audoor S."/>
            <person name="Bilcke G."/>
        </authorList>
    </citation>
    <scope>NUCLEOTIDE SEQUENCE</scope>
</reference>
<feature type="compositionally biased region" description="Low complexity" evidence="5">
    <location>
        <begin position="139"/>
        <end position="156"/>
    </location>
</feature>
<feature type="region of interest" description="Disordered" evidence="5">
    <location>
        <begin position="383"/>
        <end position="435"/>
    </location>
</feature>
<dbReference type="PROSITE" id="PS00518">
    <property type="entry name" value="ZF_RING_1"/>
    <property type="match status" value="1"/>
</dbReference>
<organism evidence="7 8">
    <name type="scientific">Cylindrotheca closterium</name>
    <dbReference type="NCBI Taxonomy" id="2856"/>
    <lineage>
        <taxon>Eukaryota</taxon>
        <taxon>Sar</taxon>
        <taxon>Stramenopiles</taxon>
        <taxon>Ochrophyta</taxon>
        <taxon>Bacillariophyta</taxon>
        <taxon>Bacillariophyceae</taxon>
        <taxon>Bacillariophycidae</taxon>
        <taxon>Bacillariales</taxon>
        <taxon>Bacillariaceae</taxon>
        <taxon>Cylindrotheca</taxon>
    </lineage>
</organism>
<dbReference type="PROSITE" id="PS50089">
    <property type="entry name" value="ZF_RING_2"/>
    <property type="match status" value="1"/>
</dbReference>
<dbReference type="InterPro" id="IPR013083">
    <property type="entry name" value="Znf_RING/FYVE/PHD"/>
</dbReference>
<feature type="compositionally biased region" description="Polar residues" evidence="5">
    <location>
        <begin position="541"/>
        <end position="568"/>
    </location>
</feature>
<proteinExistence type="predicted"/>
<dbReference type="GO" id="GO:0097505">
    <property type="term" value="C:Rad6-Rad18 complex"/>
    <property type="evidence" value="ECO:0007669"/>
    <property type="project" value="TreeGrafter"/>
</dbReference>
<dbReference type="InterPro" id="IPR017907">
    <property type="entry name" value="Znf_RING_CS"/>
</dbReference>
<dbReference type="GO" id="GO:0008270">
    <property type="term" value="F:zinc ion binding"/>
    <property type="evidence" value="ECO:0007669"/>
    <property type="project" value="UniProtKB-KW"/>
</dbReference>
<keyword evidence="8" id="KW-1185">Reference proteome</keyword>
<dbReference type="PANTHER" id="PTHR14134">
    <property type="entry name" value="E3 UBIQUITIN-PROTEIN LIGASE RAD18"/>
    <property type="match status" value="1"/>
</dbReference>
<dbReference type="InterPro" id="IPR001841">
    <property type="entry name" value="Znf_RING"/>
</dbReference>
<dbReference type="SUPFAM" id="SSF57850">
    <property type="entry name" value="RING/U-box"/>
    <property type="match status" value="1"/>
</dbReference>
<feature type="compositionally biased region" description="Polar residues" evidence="5">
    <location>
        <begin position="503"/>
        <end position="515"/>
    </location>
</feature>
<dbReference type="SMART" id="SM00184">
    <property type="entry name" value="RING"/>
    <property type="match status" value="1"/>
</dbReference>
<feature type="compositionally biased region" description="Low complexity" evidence="5">
    <location>
        <begin position="644"/>
        <end position="676"/>
    </location>
</feature>
<evidence type="ECO:0000256" key="3">
    <source>
        <dbReference type="ARBA" id="ARBA00022833"/>
    </source>
</evidence>
<feature type="compositionally biased region" description="Low complexity" evidence="5">
    <location>
        <begin position="516"/>
        <end position="530"/>
    </location>
</feature>
<feature type="compositionally biased region" description="Polar residues" evidence="5">
    <location>
        <begin position="384"/>
        <end position="393"/>
    </location>
</feature>
<dbReference type="AlphaFoldDB" id="A0AAD2G1R5"/>
<feature type="region of interest" description="Disordered" evidence="5">
    <location>
        <begin position="123"/>
        <end position="181"/>
    </location>
</feature>
<gene>
    <name evidence="7" type="ORF">CYCCA115_LOCUS18285</name>
</gene>
<dbReference type="GO" id="GO:0003697">
    <property type="term" value="F:single-stranded DNA binding"/>
    <property type="evidence" value="ECO:0007669"/>
    <property type="project" value="InterPro"/>
</dbReference>
<keyword evidence="1" id="KW-0479">Metal-binding</keyword>
<evidence type="ECO:0000256" key="1">
    <source>
        <dbReference type="ARBA" id="ARBA00022723"/>
    </source>
</evidence>
<dbReference type="PANTHER" id="PTHR14134:SF2">
    <property type="entry name" value="E3 UBIQUITIN-PROTEIN LIGASE RAD18"/>
    <property type="match status" value="1"/>
</dbReference>
<feature type="region of interest" description="Disordered" evidence="5">
    <location>
        <begin position="641"/>
        <end position="697"/>
    </location>
</feature>
<feature type="compositionally biased region" description="Low complexity" evidence="5">
    <location>
        <begin position="753"/>
        <end position="770"/>
    </location>
</feature>
<dbReference type="GO" id="GO:0005634">
    <property type="term" value="C:nucleus"/>
    <property type="evidence" value="ECO:0007669"/>
    <property type="project" value="TreeGrafter"/>
</dbReference>
<dbReference type="GO" id="GO:0006513">
    <property type="term" value="P:protein monoubiquitination"/>
    <property type="evidence" value="ECO:0007669"/>
    <property type="project" value="InterPro"/>
</dbReference>
<feature type="region of interest" description="Disordered" evidence="5">
    <location>
        <begin position="746"/>
        <end position="776"/>
    </location>
</feature>
<feature type="compositionally biased region" description="Polar residues" evidence="5">
    <location>
        <begin position="677"/>
        <end position="689"/>
    </location>
</feature>
<keyword evidence="3" id="KW-0862">Zinc</keyword>
<sequence>MILIGNASACNPCSNNGPQEAQQKQQKQQQQQEALPEELTCSICKELVQAAVLIDKCRHSFCSFCIRLDFSAQSKKLKSKVCCPWCRAEIYPRGVNKADQHLTANLELQEQVFHFKQQQSLLSSQSRQQSQAKKEVDESSLPSPLRRSTRHSNSPPKQQPQPPSQESQVSLYSKRNPPLPKMRAVHYQGKKRKDLIALLRPYGLPCAGTEDELKNRHTRFVTYWNSCCDEQVDPPSEATVIQQFRSSEVKKASATAAGNSITLMMASSSNGNSSGSSGSGRVNSINAADDRARLLQEHAEGFRAIHEKILEDSCDQWCNASFRLAIAVLQSHPMIQNDSFRDCLRQRAMNENHQEIPIQDLLSGEVPIPTTIFENIDHERIKRNSPSVPTNMPTAKRPRIEAPATPVGAPISNPYSKKRQSNSIHQPPTATARDAKLVNHAAPMLGSTALRNYSPSLPENPYRKSCNNTPSTATKSMSTVGSPAAATASLPSRSPPRNPYRKSVNNTPSTATKSMSTVGSPDTTTTSVPSRSPPRNPYRKSVNNTPSTATKSMSTVGSPAAATTSVPSRSPPRNPYRKSCNNTPSTATKSMSTVGSPAAATPVEAAKKEASTTTFKSISVPMSEPPPHKAIKAATTSVMRPNDASHQNSNHNNNNNNNIQQNNSNASKSNSKPSPSTAISQNDASQPRNAVSPPTVATSFFTKKTTRPKSKWEWTCQVCMYEMKLDPRATKCACCGKPKGATLEDAFSEHHQNSISQTQQTQSSSAGSQNDPIEMC</sequence>
<dbReference type="Gene3D" id="3.30.40.10">
    <property type="entry name" value="Zinc/RING finger domain, C3HC4 (zinc finger)"/>
    <property type="match status" value="1"/>
</dbReference>
<dbReference type="InterPro" id="IPR018957">
    <property type="entry name" value="Znf_C3HC4_RING-type"/>
</dbReference>
<evidence type="ECO:0000313" key="8">
    <source>
        <dbReference type="Proteomes" id="UP001295423"/>
    </source>
</evidence>
<feature type="region of interest" description="Disordered" evidence="5">
    <location>
        <begin position="449"/>
        <end position="629"/>
    </location>
</feature>
<dbReference type="Proteomes" id="UP001295423">
    <property type="component" value="Unassembled WGS sequence"/>
</dbReference>
<evidence type="ECO:0000256" key="2">
    <source>
        <dbReference type="ARBA" id="ARBA00022771"/>
    </source>
</evidence>
<dbReference type="EMBL" id="CAKOGP040002025">
    <property type="protein sequence ID" value="CAJ1959866.1"/>
    <property type="molecule type" value="Genomic_DNA"/>
</dbReference>
<evidence type="ECO:0000256" key="4">
    <source>
        <dbReference type="PROSITE-ProRule" id="PRU00175"/>
    </source>
</evidence>
<feature type="compositionally biased region" description="Polar residues" evidence="5">
    <location>
        <begin position="579"/>
        <end position="595"/>
    </location>
</feature>
<feature type="domain" description="RING-type" evidence="6">
    <location>
        <begin position="41"/>
        <end position="87"/>
    </location>
</feature>
<accession>A0AAD2G1R5</accession>
<evidence type="ECO:0000313" key="7">
    <source>
        <dbReference type="EMBL" id="CAJ1959866.1"/>
    </source>
</evidence>